<evidence type="ECO:0000313" key="1">
    <source>
        <dbReference type="EMBL" id="KAJ8048015.1"/>
    </source>
</evidence>
<keyword evidence="2" id="KW-1185">Reference proteome</keyword>
<name>A0A9Q1HJH3_HOLLE</name>
<accession>A0A9Q1HJH3</accession>
<sequence length="295" mass="34048">MNHSSGLLQKYKDEKMWLSGDGRCHSPRYNAKYCSYTMMELTSQEIVMFDLVQVSQATSSVAMEKLGFQNCMKSFDESGLTGDVLATDRHVGIRKVLRAEFPDVDHKFDIWHLTKSVSKKLTTKATFKECEELGPWINSVKNHLWWCAQNCNGNYEVLLEMWTSIVHHVTNVYHWNSAQYFYRCAHDQLSENDARSEKWIAPGSKAHKARSEVVFDKRLTKDLQHVTKACHTGSLEVFHCVVLKYCPKRLQFSYPAMQARLQLAFLDHNNNVGREQAVVTKENTKSGSRVSKRWS</sequence>
<gene>
    <name evidence="1" type="ORF">HOLleu_00168</name>
</gene>
<dbReference type="AlphaFoldDB" id="A0A9Q1HJH3"/>
<protein>
    <submittedName>
        <fullName evidence="1">Uncharacterized protein</fullName>
    </submittedName>
</protein>
<organism evidence="1 2">
    <name type="scientific">Holothuria leucospilota</name>
    <name type="common">Black long sea cucumber</name>
    <name type="synonym">Mertensiothuria leucospilota</name>
    <dbReference type="NCBI Taxonomy" id="206669"/>
    <lineage>
        <taxon>Eukaryota</taxon>
        <taxon>Metazoa</taxon>
        <taxon>Echinodermata</taxon>
        <taxon>Eleutherozoa</taxon>
        <taxon>Echinozoa</taxon>
        <taxon>Holothuroidea</taxon>
        <taxon>Aspidochirotacea</taxon>
        <taxon>Aspidochirotida</taxon>
        <taxon>Holothuriidae</taxon>
        <taxon>Holothuria</taxon>
    </lineage>
</organism>
<reference evidence="1" key="1">
    <citation type="submission" date="2021-10" db="EMBL/GenBank/DDBJ databases">
        <title>Tropical sea cucumber genome reveals ecological adaptation and Cuvierian tubules defense mechanism.</title>
        <authorList>
            <person name="Chen T."/>
        </authorList>
    </citation>
    <scope>NUCLEOTIDE SEQUENCE</scope>
    <source>
        <strain evidence="1">Nanhai2018</strain>
        <tissue evidence="1">Muscle</tissue>
    </source>
</reference>
<evidence type="ECO:0000313" key="2">
    <source>
        <dbReference type="Proteomes" id="UP001152320"/>
    </source>
</evidence>
<comment type="caution">
    <text evidence="1">The sequence shown here is derived from an EMBL/GenBank/DDBJ whole genome shotgun (WGS) entry which is preliminary data.</text>
</comment>
<dbReference type="Proteomes" id="UP001152320">
    <property type="component" value="Chromosome 1"/>
</dbReference>
<dbReference type="PANTHER" id="PTHR31751:SF44">
    <property type="entry name" value="SI:CH211-211K8.4-RELATED"/>
    <property type="match status" value="1"/>
</dbReference>
<dbReference type="PANTHER" id="PTHR31751">
    <property type="entry name" value="SI:CH211-108C17.2-RELATED-RELATED"/>
    <property type="match status" value="1"/>
</dbReference>
<dbReference type="EMBL" id="JAIZAY010000001">
    <property type="protein sequence ID" value="KAJ8048015.1"/>
    <property type="molecule type" value="Genomic_DNA"/>
</dbReference>
<dbReference type="OrthoDB" id="10065023at2759"/>
<proteinExistence type="predicted"/>